<protein>
    <submittedName>
        <fullName evidence="1">Uncharacterized protein</fullName>
    </submittedName>
</protein>
<accession>A0A6J5T036</accession>
<dbReference type="EMBL" id="LR797503">
    <property type="protein sequence ID" value="CAB4220890.1"/>
    <property type="molecule type" value="Genomic_DNA"/>
</dbReference>
<proteinExistence type="predicted"/>
<name>A0A6J5T036_9CAUD</name>
<reference evidence="1" key="1">
    <citation type="submission" date="2020-05" db="EMBL/GenBank/DDBJ databases">
        <authorList>
            <person name="Chiriac C."/>
            <person name="Salcher M."/>
            <person name="Ghai R."/>
            <person name="Kavagutti S V."/>
        </authorList>
    </citation>
    <scope>NUCLEOTIDE SEQUENCE</scope>
</reference>
<evidence type="ECO:0000313" key="1">
    <source>
        <dbReference type="EMBL" id="CAB4220890.1"/>
    </source>
</evidence>
<organism evidence="1">
    <name type="scientific">uncultured Caudovirales phage</name>
    <dbReference type="NCBI Taxonomy" id="2100421"/>
    <lineage>
        <taxon>Viruses</taxon>
        <taxon>Duplodnaviria</taxon>
        <taxon>Heunggongvirae</taxon>
        <taxon>Uroviricota</taxon>
        <taxon>Caudoviricetes</taxon>
        <taxon>Peduoviridae</taxon>
        <taxon>Maltschvirus</taxon>
        <taxon>Maltschvirus maltsch</taxon>
    </lineage>
</organism>
<gene>
    <name evidence="1" type="ORF">UFOVP1636_67</name>
</gene>
<sequence length="115" mass="13099">MKKLVIATILASVATLTFAQHRHGHMHAVNDWVGPLIIGGIAGAIIAREAQPTYVQPQTVYVQPQPVYVRPQTVYVRPQTMYIDRINRQTVCSEWKEIQMADGSIYRERSCYQTQ</sequence>